<dbReference type="Proteomes" id="UP001202922">
    <property type="component" value="Unassembled WGS sequence"/>
</dbReference>
<gene>
    <name evidence="1" type="ORF">L0M17_21975</name>
</gene>
<accession>A0ABS9U7E1</accession>
<evidence type="ECO:0000313" key="1">
    <source>
        <dbReference type="EMBL" id="MCH6472594.1"/>
    </source>
</evidence>
<dbReference type="RefSeq" id="WP_241056778.1">
    <property type="nucleotide sequence ID" value="NZ_JAKZBV010000003.1"/>
</dbReference>
<sequence>MRALYVPYVDFSHAVELVRREKAFVYSGETKETRDKRHDRLLMKAINRAVEVQAAATLEDGAEGVLSAAGDAYIAMDAYIRSVRNEFQESGTEYAKRVDAEADALAEAAKSLRQAAIDDIKRLDVSVEK</sequence>
<organism evidence="1 2">
    <name type="scientific">Sinomonas terrae</name>
    <dbReference type="NCBI Taxonomy" id="2908838"/>
    <lineage>
        <taxon>Bacteria</taxon>
        <taxon>Bacillati</taxon>
        <taxon>Actinomycetota</taxon>
        <taxon>Actinomycetes</taxon>
        <taxon>Micrococcales</taxon>
        <taxon>Micrococcaceae</taxon>
        <taxon>Sinomonas</taxon>
    </lineage>
</organism>
<comment type="caution">
    <text evidence="1">The sequence shown here is derived from an EMBL/GenBank/DDBJ whole genome shotgun (WGS) entry which is preliminary data.</text>
</comment>
<keyword evidence="2" id="KW-1185">Reference proteome</keyword>
<proteinExistence type="predicted"/>
<name>A0ABS9U7E1_9MICC</name>
<reference evidence="1 2" key="1">
    <citation type="submission" date="2022-03" db="EMBL/GenBank/DDBJ databases">
        <title>Sinomonas sp. isolated from a soil.</title>
        <authorList>
            <person name="Han J."/>
            <person name="Kim D.-U."/>
        </authorList>
    </citation>
    <scope>NUCLEOTIDE SEQUENCE [LARGE SCALE GENOMIC DNA]</scope>
    <source>
        <strain evidence="1 2">5-5</strain>
    </source>
</reference>
<dbReference type="EMBL" id="JAKZBV010000003">
    <property type="protein sequence ID" value="MCH6472594.1"/>
    <property type="molecule type" value="Genomic_DNA"/>
</dbReference>
<protein>
    <submittedName>
        <fullName evidence="1">Uncharacterized protein</fullName>
    </submittedName>
</protein>
<evidence type="ECO:0000313" key="2">
    <source>
        <dbReference type="Proteomes" id="UP001202922"/>
    </source>
</evidence>